<comment type="caution">
    <text evidence="5">The sequence shown here is derived from an EMBL/GenBank/DDBJ whole genome shotgun (WGS) entry which is preliminary data.</text>
</comment>
<feature type="region of interest" description="Disordered" evidence="4">
    <location>
        <begin position="465"/>
        <end position="487"/>
    </location>
</feature>
<evidence type="ECO:0000256" key="3">
    <source>
        <dbReference type="PROSITE-ProRule" id="PRU00023"/>
    </source>
</evidence>
<accession>A0A8S4E8H4</accession>
<dbReference type="PROSITE" id="PS50088">
    <property type="entry name" value="ANK_REPEAT"/>
    <property type="match status" value="2"/>
</dbReference>
<dbReference type="Pfam" id="PF12796">
    <property type="entry name" value="Ank_2"/>
    <property type="match status" value="1"/>
</dbReference>
<feature type="repeat" description="ANK" evidence="3">
    <location>
        <begin position="257"/>
        <end position="289"/>
    </location>
</feature>
<dbReference type="InterPro" id="IPR002110">
    <property type="entry name" value="Ankyrin_rpt"/>
</dbReference>
<proteinExistence type="predicted"/>
<reference evidence="5" key="1">
    <citation type="submission" date="2020-11" db="EMBL/GenBank/DDBJ databases">
        <authorList>
            <person name="Whiteford S."/>
        </authorList>
    </citation>
    <scope>NUCLEOTIDE SEQUENCE</scope>
</reference>
<organism evidence="5 6">
    <name type="scientific">Plutella xylostella</name>
    <name type="common">Diamondback moth</name>
    <name type="synonym">Plutella maculipennis</name>
    <dbReference type="NCBI Taxonomy" id="51655"/>
    <lineage>
        <taxon>Eukaryota</taxon>
        <taxon>Metazoa</taxon>
        <taxon>Ecdysozoa</taxon>
        <taxon>Arthropoda</taxon>
        <taxon>Hexapoda</taxon>
        <taxon>Insecta</taxon>
        <taxon>Pterygota</taxon>
        <taxon>Neoptera</taxon>
        <taxon>Endopterygota</taxon>
        <taxon>Lepidoptera</taxon>
        <taxon>Glossata</taxon>
        <taxon>Ditrysia</taxon>
        <taxon>Yponomeutoidea</taxon>
        <taxon>Plutellidae</taxon>
        <taxon>Plutella</taxon>
    </lineage>
</organism>
<feature type="compositionally biased region" description="Polar residues" evidence="4">
    <location>
        <begin position="1"/>
        <end position="22"/>
    </location>
</feature>
<keyword evidence="2 3" id="KW-0040">ANK repeat</keyword>
<evidence type="ECO:0000256" key="2">
    <source>
        <dbReference type="ARBA" id="ARBA00023043"/>
    </source>
</evidence>
<evidence type="ECO:0000313" key="5">
    <source>
        <dbReference type="EMBL" id="CAG9112065.1"/>
    </source>
</evidence>
<gene>
    <name evidence="5" type="ORF">PLXY2_LOCUS4832</name>
</gene>
<protein>
    <submittedName>
        <fullName evidence="5">(diamondback moth) hypothetical protein</fullName>
    </submittedName>
</protein>
<dbReference type="AlphaFoldDB" id="A0A8S4E8H4"/>
<keyword evidence="6" id="KW-1185">Reference proteome</keyword>
<feature type="region of interest" description="Disordered" evidence="4">
    <location>
        <begin position="1"/>
        <end position="40"/>
    </location>
</feature>
<dbReference type="InterPro" id="IPR036770">
    <property type="entry name" value="Ankyrin_rpt-contain_sf"/>
</dbReference>
<dbReference type="PANTHER" id="PTHR24171">
    <property type="entry name" value="ANKYRIN REPEAT DOMAIN-CONTAINING PROTEIN 39-RELATED"/>
    <property type="match status" value="1"/>
</dbReference>
<dbReference type="SUPFAM" id="SSF48403">
    <property type="entry name" value="Ankyrin repeat"/>
    <property type="match status" value="1"/>
</dbReference>
<evidence type="ECO:0000256" key="1">
    <source>
        <dbReference type="ARBA" id="ARBA00022737"/>
    </source>
</evidence>
<dbReference type="EMBL" id="CAJHNJ030000013">
    <property type="protein sequence ID" value="CAG9112065.1"/>
    <property type="molecule type" value="Genomic_DNA"/>
</dbReference>
<feature type="repeat" description="ANK" evidence="3">
    <location>
        <begin position="364"/>
        <end position="396"/>
    </location>
</feature>
<sequence length="487" mass="53971">MSKKFNNTFISENTSEIPSSSRVGAEAACPRDGQPAPSAVRRIERKDAEVQCSMSDPGLHREPMLVIVESPGVSNPSSTEIVVDGKQNHNAPINKYYNYVLPEYLDGPSTSRRQSHLLSDSNSVISTNELQMIDINLQSENEIDLEATDVEKESIVLSYLRNRSVIDNVEVNSDTSSSSSDESSDDSSVDSLSSFKLEISEKSSSPSGESISEAMKHLIETVYKEDDFMNAVETGDIASIRRCLYEKKCDINEKDYLGRTALHIAIICGHYEIVELLLEAGINPVVKDRMCMTPLSLVLTRCPKLKLVELLFKNGAVIMPRKEKGDVGLFLYYVMICQATPEDKMIMELLLRKGAVINDPAAPAGRQALHLAALANNCELIEILLSLGADIFATTQLNETARDIAVYFRCKEAEMLLAEKEYDMMLLYEREKGSFQPRGTAYNKDSVRFSVHSAMTESFFGLSKRASTDKEYGSSSKGAESTKGIKR</sequence>
<dbReference type="Gene3D" id="1.25.40.20">
    <property type="entry name" value="Ankyrin repeat-containing domain"/>
    <property type="match status" value="1"/>
</dbReference>
<dbReference type="SMART" id="SM00248">
    <property type="entry name" value="ANK"/>
    <property type="match status" value="4"/>
</dbReference>
<dbReference type="PROSITE" id="PS50297">
    <property type="entry name" value="ANK_REP_REGION"/>
    <property type="match status" value="2"/>
</dbReference>
<dbReference type="Pfam" id="PF00023">
    <property type="entry name" value="Ank"/>
    <property type="match status" value="1"/>
</dbReference>
<dbReference type="Proteomes" id="UP000653454">
    <property type="component" value="Unassembled WGS sequence"/>
</dbReference>
<evidence type="ECO:0000256" key="4">
    <source>
        <dbReference type="SAM" id="MobiDB-lite"/>
    </source>
</evidence>
<evidence type="ECO:0000313" key="6">
    <source>
        <dbReference type="Proteomes" id="UP000653454"/>
    </source>
</evidence>
<dbReference type="PRINTS" id="PR01415">
    <property type="entry name" value="ANKYRIN"/>
</dbReference>
<name>A0A8S4E8H4_PLUXY</name>
<keyword evidence="1" id="KW-0677">Repeat</keyword>